<feature type="transmembrane region" description="Helical" evidence="7">
    <location>
        <begin position="115"/>
        <end position="133"/>
    </location>
</feature>
<dbReference type="GO" id="GO:0005886">
    <property type="term" value="C:plasma membrane"/>
    <property type="evidence" value="ECO:0007669"/>
    <property type="project" value="UniProtKB-SubCell"/>
</dbReference>
<feature type="transmembrane region" description="Helical" evidence="7">
    <location>
        <begin position="9"/>
        <end position="28"/>
    </location>
</feature>
<feature type="transmembrane region" description="Helical" evidence="7">
    <location>
        <begin position="140"/>
        <end position="161"/>
    </location>
</feature>
<evidence type="ECO:0000256" key="5">
    <source>
        <dbReference type="ARBA" id="ARBA00022989"/>
    </source>
</evidence>
<keyword evidence="6 7" id="KW-0472">Membrane</keyword>
<dbReference type="PANTHER" id="PTHR42920">
    <property type="entry name" value="OS03G0707200 PROTEIN-RELATED"/>
    <property type="match status" value="1"/>
</dbReference>
<feature type="transmembrane region" description="Helical" evidence="7">
    <location>
        <begin position="40"/>
        <end position="61"/>
    </location>
</feature>
<feature type="transmembrane region" description="Helical" evidence="7">
    <location>
        <begin position="196"/>
        <end position="215"/>
    </location>
</feature>
<feature type="transmembrane region" description="Helical" evidence="7">
    <location>
        <begin position="167"/>
        <end position="184"/>
    </location>
</feature>
<organism evidence="9 10">
    <name type="scientific">Vescimonas fastidiosa</name>
    <dbReference type="NCBI Taxonomy" id="2714353"/>
    <lineage>
        <taxon>Bacteria</taxon>
        <taxon>Bacillati</taxon>
        <taxon>Bacillota</taxon>
        <taxon>Clostridia</taxon>
        <taxon>Eubacteriales</taxon>
        <taxon>Oscillospiraceae</taxon>
        <taxon>Vescimonas</taxon>
    </lineage>
</organism>
<feature type="transmembrane region" description="Helical" evidence="7">
    <location>
        <begin position="256"/>
        <end position="276"/>
    </location>
</feature>
<dbReference type="InterPro" id="IPR051258">
    <property type="entry name" value="Diverse_Substrate_Transporter"/>
</dbReference>
<dbReference type="AlphaFoldDB" id="A0A810PXD3"/>
<keyword evidence="10" id="KW-1185">Reference proteome</keyword>
<dbReference type="Proteomes" id="UP000681343">
    <property type="component" value="Chromosome"/>
</dbReference>
<keyword evidence="5 7" id="KW-1133">Transmembrane helix</keyword>
<gene>
    <name evidence="9" type="ORF">MM35RIKEN_09690</name>
</gene>
<accession>A0A810PXD3</accession>
<evidence type="ECO:0000256" key="3">
    <source>
        <dbReference type="ARBA" id="ARBA00022475"/>
    </source>
</evidence>
<dbReference type="RefSeq" id="WP_212819765.1">
    <property type="nucleotide sequence ID" value="NZ_AP023415.1"/>
</dbReference>
<dbReference type="PANTHER" id="PTHR42920:SF5">
    <property type="entry name" value="EAMA DOMAIN-CONTAINING PROTEIN"/>
    <property type="match status" value="1"/>
</dbReference>
<evidence type="ECO:0000256" key="4">
    <source>
        <dbReference type="ARBA" id="ARBA00022692"/>
    </source>
</evidence>
<sequence length="311" mass="33190">MKHNQVRQVVFPVITAMIWGTSFVAQSTSTEHVGAYTFNAARSFVGFLALLVVIQIFDAVNRRKQASASPSQEQSAPAESRKTLVIGGICCGFALALACNLQQLGMVAGAGAGKTSFITTLYVVLVPICGLFLKKKVSPAVWLSVLLGVAGLYCLCIKDGFTIAPSDLLVLLCAFGYTLHILVIDHFTQKVDGIKMSCIQFLTCAVISAVLMLIFEHPTWADITPCIGSILYVGVFSSGVAYTLQILAQKDSNPTIVALLLSLESVFGAVSGAIFLHETMTAKELIGCVLMLIAVVLAQIPFPLKKKAKIA</sequence>
<dbReference type="InterPro" id="IPR000620">
    <property type="entry name" value="EamA_dom"/>
</dbReference>
<dbReference type="Pfam" id="PF00892">
    <property type="entry name" value="EamA"/>
    <property type="match status" value="2"/>
</dbReference>
<dbReference type="EMBL" id="AP023415">
    <property type="protein sequence ID" value="BCK78777.1"/>
    <property type="molecule type" value="Genomic_DNA"/>
</dbReference>
<dbReference type="InterPro" id="IPR037185">
    <property type="entry name" value="EmrE-like"/>
</dbReference>
<keyword evidence="3" id="KW-1003">Cell membrane</keyword>
<evidence type="ECO:0000313" key="10">
    <source>
        <dbReference type="Proteomes" id="UP000681343"/>
    </source>
</evidence>
<proteinExistence type="inferred from homology"/>
<dbReference type="SUPFAM" id="SSF103481">
    <property type="entry name" value="Multidrug resistance efflux transporter EmrE"/>
    <property type="match status" value="1"/>
</dbReference>
<evidence type="ECO:0000313" key="9">
    <source>
        <dbReference type="EMBL" id="BCK78777.1"/>
    </source>
</evidence>
<evidence type="ECO:0000256" key="1">
    <source>
        <dbReference type="ARBA" id="ARBA00004651"/>
    </source>
</evidence>
<keyword evidence="4 7" id="KW-0812">Transmembrane</keyword>
<comment type="similarity">
    <text evidence="2">Belongs to the EamA transporter family.</text>
</comment>
<feature type="transmembrane region" description="Helical" evidence="7">
    <location>
        <begin position="227"/>
        <end position="244"/>
    </location>
</feature>
<protein>
    <submittedName>
        <fullName evidence="9">Permease</fullName>
    </submittedName>
</protein>
<name>A0A810PXD3_9FIRM</name>
<feature type="domain" description="EamA" evidence="8">
    <location>
        <begin position="167"/>
        <end position="297"/>
    </location>
</feature>
<evidence type="ECO:0000256" key="2">
    <source>
        <dbReference type="ARBA" id="ARBA00007362"/>
    </source>
</evidence>
<reference evidence="9" key="1">
    <citation type="submission" date="2020-09" db="EMBL/GenBank/DDBJ databases">
        <title>New species isolated from human feces.</title>
        <authorList>
            <person name="Kitahara M."/>
            <person name="Shigeno Y."/>
            <person name="Shime M."/>
            <person name="Matsumoto Y."/>
            <person name="Nakamura S."/>
            <person name="Motooka D."/>
            <person name="Fukuoka S."/>
            <person name="Nishikawa H."/>
            <person name="Benno Y."/>
        </authorList>
    </citation>
    <scope>NUCLEOTIDE SEQUENCE</scope>
    <source>
        <strain evidence="9">MM35</strain>
    </source>
</reference>
<feature type="domain" description="EamA" evidence="8">
    <location>
        <begin position="12"/>
        <end position="155"/>
    </location>
</feature>
<feature type="transmembrane region" description="Helical" evidence="7">
    <location>
        <begin position="282"/>
        <end position="302"/>
    </location>
</feature>
<feature type="transmembrane region" description="Helical" evidence="7">
    <location>
        <begin position="82"/>
        <end position="103"/>
    </location>
</feature>
<evidence type="ECO:0000256" key="7">
    <source>
        <dbReference type="SAM" id="Phobius"/>
    </source>
</evidence>
<comment type="subcellular location">
    <subcellularLocation>
        <location evidence="1">Cell membrane</location>
        <topology evidence="1">Multi-pass membrane protein</topology>
    </subcellularLocation>
</comment>
<evidence type="ECO:0000256" key="6">
    <source>
        <dbReference type="ARBA" id="ARBA00023136"/>
    </source>
</evidence>
<evidence type="ECO:0000259" key="8">
    <source>
        <dbReference type="Pfam" id="PF00892"/>
    </source>
</evidence>
<dbReference type="KEGG" id="vfa:MM35RIKEN_09690"/>